<sequence length="293" mass="34198">MHKSYGFRYTDKDSENRHLLKLLSIGHSSVADENYQWNGLKRGGQGVIVQWSIQGAGKLRMGKEHYTVPKGHAFMVSIPSDHEYAFDATLCDQWEFIWIRFGGFKEEWLRQDLLQMVGPVFELSPDSLPIQLLWRLYSDTAANQLNDRFDLSLRIYEWMLSLQRCLLEGNAPTRSEIPSPYKRVVTYIQDHIAEDLTLDRLAEAAQLDKYYLCKMFPHYFRITPMDYVRNRRIEKAAELLRNHELSITNVASLCGYTSLSYFGKVFHKMTGLSPLAFRLSEVSESEDYLRFLE</sequence>
<dbReference type="RefSeq" id="WP_068667529.1">
    <property type="nucleotide sequence ID" value="NZ_LYPB01000076.1"/>
</dbReference>
<dbReference type="EMBL" id="LYPB01000076">
    <property type="protein sequence ID" value="OAS16472.1"/>
    <property type="molecule type" value="Genomic_DNA"/>
</dbReference>
<dbReference type="GO" id="GO:0003700">
    <property type="term" value="F:DNA-binding transcription factor activity"/>
    <property type="evidence" value="ECO:0007669"/>
    <property type="project" value="InterPro"/>
</dbReference>
<dbReference type="Proteomes" id="UP000078454">
    <property type="component" value="Unassembled WGS sequence"/>
</dbReference>
<evidence type="ECO:0000256" key="3">
    <source>
        <dbReference type="ARBA" id="ARBA00023163"/>
    </source>
</evidence>
<dbReference type="InterPro" id="IPR037923">
    <property type="entry name" value="HTH-like"/>
</dbReference>
<evidence type="ECO:0000256" key="1">
    <source>
        <dbReference type="ARBA" id="ARBA00023015"/>
    </source>
</evidence>
<dbReference type="PANTHER" id="PTHR43280:SF28">
    <property type="entry name" value="HTH-TYPE TRANSCRIPTIONAL ACTIVATOR RHAS"/>
    <property type="match status" value="1"/>
</dbReference>
<dbReference type="Pfam" id="PF12833">
    <property type="entry name" value="HTH_18"/>
    <property type="match status" value="1"/>
</dbReference>
<dbReference type="PROSITE" id="PS01124">
    <property type="entry name" value="HTH_ARAC_FAMILY_2"/>
    <property type="match status" value="1"/>
</dbReference>
<reference evidence="5 6" key="1">
    <citation type="submission" date="2016-05" db="EMBL/GenBank/DDBJ databases">
        <title>Paenibacillus sp. 1ZS3-15 nov., isolated from the rhizosphere soil.</title>
        <authorList>
            <person name="Zhang X.X."/>
            <person name="Zhang J."/>
        </authorList>
    </citation>
    <scope>NUCLEOTIDE SEQUENCE [LARGE SCALE GENOMIC DNA]</scope>
    <source>
        <strain evidence="5 6">1ZS3-15</strain>
    </source>
</reference>
<dbReference type="InterPro" id="IPR018060">
    <property type="entry name" value="HTH_AraC"/>
</dbReference>
<dbReference type="InterPro" id="IPR009057">
    <property type="entry name" value="Homeodomain-like_sf"/>
</dbReference>
<evidence type="ECO:0000313" key="5">
    <source>
        <dbReference type="EMBL" id="OAS16472.1"/>
    </source>
</evidence>
<keyword evidence="3" id="KW-0804">Transcription</keyword>
<keyword evidence="1" id="KW-0805">Transcription regulation</keyword>
<dbReference type="PRINTS" id="PR00032">
    <property type="entry name" value="HTHARAC"/>
</dbReference>
<evidence type="ECO:0000313" key="6">
    <source>
        <dbReference type="Proteomes" id="UP000078454"/>
    </source>
</evidence>
<name>A0A198A5R1_9BACL</name>
<organism evidence="5 6">
    <name type="scientific">Paenibacillus oryzisoli</name>
    <dbReference type="NCBI Taxonomy" id="1850517"/>
    <lineage>
        <taxon>Bacteria</taxon>
        <taxon>Bacillati</taxon>
        <taxon>Bacillota</taxon>
        <taxon>Bacilli</taxon>
        <taxon>Bacillales</taxon>
        <taxon>Paenibacillaceae</taxon>
        <taxon>Paenibacillus</taxon>
    </lineage>
</organism>
<keyword evidence="2" id="KW-0238">DNA-binding</keyword>
<dbReference type="SMART" id="SM00342">
    <property type="entry name" value="HTH_ARAC"/>
    <property type="match status" value="1"/>
</dbReference>
<protein>
    <recommendedName>
        <fullName evidence="4">HTH araC/xylS-type domain-containing protein</fullName>
    </recommendedName>
</protein>
<dbReference type="InterPro" id="IPR020449">
    <property type="entry name" value="Tscrpt_reg_AraC-type_HTH"/>
</dbReference>
<dbReference type="GO" id="GO:0043565">
    <property type="term" value="F:sequence-specific DNA binding"/>
    <property type="evidence" value="ECO:0007669"/>
    <property type="project" value="InterPro"/>
</dbReference>
<comment type="caution">
    <text evidence="5">The sequence shown here is derived from an EMBL/GenBank/DDBJ whole genome shotgun (WGS) entry which is preliminary data.</text>
</comment>
<dbReference type="Pfam" id="PF02311">
    <property type="entry name" value="AraC_binding"/>
    <property type="match status" value="1"/>
</dbReference>
<dbReference type="SUPFAM" id="SSF51215">
    <property type="entry name" value="Regulatory protein AraC"/>
    <property type="match status" value="1"/>
</dbReference>
<dbReference type="AlphaFoldDB" id="A0A198A5R1"/>
<dbReference type="InterPro" id="IPR003313">
    <property type="entry name" value="AraC-bd"/>
</dbReference>
<proteinExistence type="predicted"/>
<gene>
    <name evidence="5" type="ORF">A8708_20940</name>
</gene>
<feature type="domain" description="HTH araC/xylS-type" evidence="4">
    <location>
        <begin position="182"/>
        <end position="280"/>
    </location>
</feature>
<dbReference type="STRING" id="1850517.A8708_20940"/>
<keyword evidence="6" id="KW-1185">Reference proteome</keyword>
<evidence type="ECO:0000256" key="2">
    <source>
        <dbReference type="ARBA" id="ARBA00023125"/>
    </source>
</evidence>
<dbReference type="Gene3D" id="1.10.10.60">
    <property type="entry name" value="Homeodomain-like"/>
    <property type="match status" value="2"/>
</dbReference>
<evidence type="ECO:0000259" key="4">
    <source>
        <dbReference type="PROSITE" id="PS01124"/>
    </source>
</evidence>
<dbReference type="OrthoDB" id="2237754at2"/>
<accession>A0A198A5R1</accession>
<dbReference type="SUPFAM" id="SSF46689">
    <property type="entry name" value="Homeodomain-like"/>
    <property type="match status" value="2"/>
</dbReference>
<dbReference type="PANTHER" id="PTHR43280">
    <property type="entry name" value="ARAC-FAMILY TRANSCRIPTIONAL REGULATOR"/>
    <property type="match status" value="1"/>
</dbReference>